<dbReference type="EMBL" id="CP061799">
    <property type="protein sequence ID" value="QTA83647.1"/>
    <property type="molecule type" value="Genomic_DNA"/>
</dbReference>
<dbReference type="RefSeq" id="WP_207689458.1">
    <property type="nucleotide sequence ID" value="NZ_CP061799.1"/>
</dbReference>
<dbReference type="Pfam" id="PF04351">
    <property type="entry name" value="PilP"/>
    <property type="match status" value="1"/>
</dbReference>
<proteinExistence type="predicted"/>
<accession>A0A975BDR7</accession>
<dbReference type="InterPro" id="IPR007446">
    <property type="entry name" value="PilP"/>
</dbReference>
<reference evidence="2" key="1">
    <citation type="journal article" date="2021" name="Microb. Physiol.">
        <title>Proteogenomic Insights into the Physiology of Marine, Sulfate-Reducing, Filamentous Desulfonema limicola and Desulfonema magnum.</title>
        <authorList>
            <person name="Schnaars V."/>
            <person name="Wohlbrand L."/>
            <person name="Scheve S."/>
            <person name="Hinrichs C."/>
            <person name="Reinhardt R."/>
            <person name="Rabus R."/>
        </authorList>
    </citation>
    <scope>NUCLEOTIDE SEQUENCE</scope>
    <source>
        <strain evidence="2">5ac10</strain>
    </source>
</reference>
<dbReference type="Gene3D" id="2.30.30.830">
    <property type="match status" value="1"/>
</dbReference>
<dbReference type="AlphaFoldDB" id="A0A975BDR7"/>
<evidence type="ECO:0000313" key="2">
    <source>
        <dbReference type="EMBL" id="QTA83647.1"/>
    </source>
</evidence>
<evidence type="ECO:0000313" key="3">
    <source>
        <dbReference type="Proteomes" id="UP000663720"/>
    </source>
</evidence>
<feature type="region of interest" description="Disordered" evidence="1">
    <location>
        <begin position="30"/>
        <end position="120"/>
    </location>
</feature>
<dbReference type="Proteomes" id="UP000663720">
    <property type="component" value="Chromosome"/>
</dbReference>
<protein>
    <submittedName>
        <fullName evidence="2">Pilus assembly protein PilP domain-containing protein</fullName>
    </submittedName>
</protein>
<feature type="region of interest" description="Disordered" evidence="1">
    <location>
        <begin position="143"/>
        <end position="177"/>
    </location>
</feature>
<dbReference type="KEGG" id="dli:dnl_60600"/>
<feature type="compositionally biased region" description="Basic and acidic residues" evidence="1">
    <location>
        <begin position="63"/>
        <end position="114"/>
    </location>
</feature>
<organism evidence="2 3">
    <name type="scientific">Desulfonema limicola</name>
    <dbReference type="NCBI Taxonomy" id="45656"/>
    <lineage>
        <taxon>Bacteria</taxon>
        <taxon>Pseudomonadati</taxon>
        <taxon>Thermodesulfobacteriota</taxon>
        <taxon>Desulfobacteria</taxon>
        <taxon>Desulfobacterales</taxon>
        <taxon>Desulfococcaceae</taxon>
        <taxon>Desulfonema</taxon>
    </lineage>
</organism>
<name>A0A975BDR7_9BACT</name>
<feature type="compositionally biased region" description="Basic and acidic residues" evidence="1">
    <location>
        <begin position="148"/>
        <end position="160"/>
    </location>
</feature>
<evidence type="ECO:0000256" key="1">
    <source>
        <dbReference type="SAM" id="MobiDB-lite"/>
    </source>
</evidence>
<dbReference type="PROSITE" id="PS51257">
    <property type="entry name" value="PROKAR_LIPOPROTEIN"/>
    <property type="match status" value="1"/>
</dbReference>
<keyword evidence="3" id="KW-1185">Reference proteome</keyword>
<gene>
    <name evidence="2" type="ORF">dnl_60600</name>
</gene>
<sequence length="266" mass="29811">MIMYKYPGIFKIFCVIMVLLFFFTGCKEDPPKPPPKPKVIRKKISARPPKAETTIAAAETEDKDSRQPDIDKPDIDKKETIAPVPEKTKPEKKSETADPAKKTDPLKSDPDKSGTEIASISDISINNESDKYIAYNPKGKIDPFAPLFKEDTKEEKKKEPEEDEPGKPKTPPRPLTPLEKLDLGQLKLVGIISAESGNKALVEEASGKGYIIIKGTYIGIHSGKVVDILKDRIIVEEEDKDMLGQITIRKRELKFQRPAGDDYYEM</sequence>